<dbReference type="Pfam" id="PF00080">
    <property type="entry name" value="Sod_Cu"/>
    <property type="match status" value="1"/>
</dbReference>
<dbReference type="InterPro" id="IPR024134">
    <property type="entry name" value="SOD_Cu/Zn_/chaperone"/>
</dbReference>
<comment type="cofactor">
    <cofactor evidence="1">
        <name>Cu cation</name>
        <dbReference type="ChEBI" id="CHEBI:23378"/>
    </cofactor>
    <text evidence="1">Binds 1 copper ion per subunit.</text>
</comment>
<accession>A0A443S529</accession>
<sequence>MLNGLTPNAKMGFHIHNGSDLSDGCTKAGGHYNPYGKQHGCPGISGSELHYGDLGNIESSATGQCSTTFKISGSIKAPNSIVNRAIVIHENVDDCGLGGQNDSLINGHAGKRIACCLITIESCSGSGGIHIDLGPVHVGINV</sequence>
<name>A0A443S529_9ACAR</name>
<protein>
    <recommendedName>
        <fullName evidence="1">Superoxide dismutase [Cu-Zn]</fullName>
        <ecNumber evidence="1">1.15.1.1</ecNumber>
    </recommendedName>
</protein>
<comment type="caution">
    <text evidence="3">The sequence shown here is derived from an EMBL/GenBank/DDBJ whole genome shotgun (WGS) entry which is preliminary data.</text>
</comment>
<keyword evidence="1" id="KW-0862">Zinc</keyword>
<dbReference type="PANTHER" id="PTHR10003">
    <property type="entry name" value="SUPEROXIDE DISMUTASE CU-ZN -RELATED"/>
    <property type="match status" value="1"/>
</dbReference>
<dbReference type="InterPro" id="IPR001424">
    <property type="entry name" value="SOD_Cu_Zn_dom"/>
</dbReference>
<evidence type="ECO:0000313" key="3">
    <source>
        <dbReference type="EMBL" id="RWS22630.1"/>
    </source>
</evidence>
<comment type="function">
    <text evidence="1">Destroys radicals which are normally produced within the cells and which are toxic to biological systems.</text>
</comment>
<comment type="similarity">
    <text evidence="1">Belongs to the Cu-Zn superoxide dismutase family.</text>
</comment>
<feature type="domain" description="Superoxide dismutase copper/zinc binding" evidence="2">
    <location>
        <begin position="2"/>
        <end position="118"/>
    </location>
</feature>
<dbReference type="InterPro" id="IPR036423">
    <property type="entry name" value="SOD-like_Cu/Zn_dom_sf"/>
</dbReference>
<keyword evidence="4" id="KW-1185">Reference proteome</keyword>
<dbReference type="EC" id="1.15.1.1" evidence="1"/>
<organism evidence="3 4">
    <name type="scientific">Leptotrombidium deliense</name>
    <dbReference type="NCBI Taxonomy" id="299467"/>
    <lineage>
        <taxon>Eukaryota</taxon>
        <taxon>Metazoa</taxon>
        <taxon>Ecdysozoa</taxon>
        <taxon>Arthropoda</taxon>
        <taxon>Chelicerata</taxon>
        <taxon>Arachnida</taxon>
        <taxon>Acari</taxon>
        <taxon>Acariformes</taxon>
        <taxon>Trombidiformes</taxon>
        <taxon>Prostigmata</taxon>
        <taxon>Anystina</taxon>
        <taxon>Parasitengona</taxon>
        <taxon>Trombiculoidea</taxon>
        <taxon>Trombiculidae</taxon>
        <taxon>Leptotrombidium</taxon>
    </lineage>
</organism>
<dbReference type="GO" id="GO:0005507">
    <property type="term" value="F:copper ion binding"/>
    <property type="evidence" value="ECO:0007669"/>
    <property type="project" value="InterPro"/>
</dbReference>
<dbReference type="STRING" id="299467.A0A443S529"/>
<dbReference type="PROSITE" id="PS00332">
    <property type="entry name" value="SOD_CU_ZN_2"/>
    <property type="match status" value="1"/>
</dbReference>
<dbReference type="Proteomes" id="UP000288716">
    <property type="component" value="Unassembled WGS sequence"/>
</dbReference>
<evidence type="ECO:0000259" key="2">
    <source>
        <dbReference type="Pfam" id="PF00080"/>
    </source>
</evidence>
<gene>
    <name evidence="3" type="ORF">B4U80_11537</name>
</gene>
<dbReference type="SUPFAM" id="SSF49329">
    <property type="entry name" value="Cu,Zn superoxide dismutase-like"/>
    <property type="match status" value="1"/>
</dbReference>
<evidence type="ECO:0000313" key="4">
    <source>
        <dbReference type="Proteomes" id="UP000288716"/>
    </source>
</evidence>
<dbReference type="VEuPathDB" id="VectorBase:LDEU009410"/>
<dbReference type="OrthoDB" id="2015551at2759"/>
<reference evidence="3 4" key="1">
    <citation type="journal article" date="2018" name="Gigascience">
        <title>Genomes of trombidid mites reveal novel predicted allergens and laterally-transferred genes associated with secondary metabolism.</title>
        <authorList>
            <person name="Dong X."/>
            <person name="Chaisiri K."/>
            <person name="Xia D."/>
            <person name="Armstrong S.D."/>
            <person name="Fang Y."/>
            <person name="Donnelly M.J."/>
            <person name="Kadowaki T."/>
            <person name="McGarry J.W."/>
            <person name="Darby A.C."/>
            <person name="Makepeace B.L."/>
        </authorList>
    </citation>
    <scope>NUCLEOTIDE SEQUENCE [LARGE SCALE GENOMIC DNA]</scope>
    <source>
        <strain evidence="3">UoL-UT</strain>
    </source>
</reference>
<dbReference type="EMBL" id="NCKV01008270">
    <property type="protein sequence ID" value="RWS22630.1"/>
    <property type="molecule type" value="Genomic_DNA"/>
</dbReference>
<dbReference type="GO" id="GO:0004784">
    <property type="term" value="F:superoxide dismutase activity"/>
    <property type="evidence" value="ECO:0007669"/>
    <property type="project" value="UniProtKB-EC"/>
</dbReference>
<dbReference type="AlphaFoldDB" id="A0A443S529"/>
<keyword evidence="1" id="KW-0560">Oxidoreductase</keyword>
<proteinExistence type="inferred from homology"/>
<dbReference type="Gene3D" id="2.60.40.200">
    <property type="entry name" value="Superoxide dismutase, copper/zinc binding domain"/>
    <property type="match status" value="1"/>
</dbReference>
<evidence type="ECO:0000256" key="1">
    <source>
        <dbReference type="RuleBase" id="RU000393"/>
    </source>
</evidence>
<keyword evidence="1" id="KW-0479">Metal-binding</keyword>
<keyword evidence="1" id="KW-0186">Copper</keyword>
<dbReference type="PRINTS" id="PR00068">
    <property type="entry name" value="CUZNDISMTASE"/>
</dbReference>
<comment type="catalytic activity">
    <reaction evidence="1">
        <text>2 superoxide + 2 H(+) = H2O2 + O2</text>
        <dbReference type="Rhea" id="RHEA:20696"/>
        <dbReference type="ChEBI" id="CHEBI:15378"/>
        <dbReference type="ChEBI" id="CHEBI:15379"/>
        <dbReference type="ChEBI" id="CHEBI:16240"/>
        <dbReference type="ChEBI" id="CHEBI:18421"/>
        <dbReference type="EC" id="1.15.1.1"/>
    </reaction>
</comment>
<comment type="cofactor">
    <cofactor evidence="1">
        <name>Zn(2+)</name>
        <dbReference type="ChEBI" id="CHEBI:29105"/>
    </cofactor>
    <text evidence="1">Binds 1 zinc ion per subunit.</text>
</comment>
<dbReference type="InterPro" id="IPR018152">
    <property type="entry name" value="SOD_Cu/Zn_BS"/>
</dbReference>